<dbReference type="Proteomes" id="UP001203036">
    <property type="component" value="Unassembled WGS sequence"/>
</dbReference>
<evidence type="ECO:0000313" key="1">
    <source>
        <dbReference type="EMBL" id="MCM2560725.1"/>
    </source>
</evidence>
<accession>A0ACC5ZRD3</accession>
<organism evidence="1 2">
    <name type="scientific">Lutimaribacter degradans</name>
    <dbReference type="NCBI Taxonomy" id="2945989"/>
    <lineage>
        <taxon>Bacteria</taxon>
        <taxon>Pseudomonadati</taxon>
        <taxon>Pseudomonadota</taxon>
        <taxon>Alphaproteobacteria</taxon>
        <taxon>Rhodobacterales</taxon>
        <taxon>Roseobacteraceae</taxon>
        <taxon>Lutimaribacter</taxon>
    </lineage>
</organism>
<protein>
    <submittedName>
        <fullName evidence="1">DUF4177 domain-containing protein</fullName>
    </submittedName>
</protein>
<sequence length="129" mass="14407">MQHEYKVIPAPKKGIKAPGVKGVEARFSHAIQQVMNDHAAEGWEFLRSETLPSEERQGLTSSHTVFRSVLVFRRPRAGDVSDFSPEVLEDHSDMGEMADPAEFDGQNDTDWTDPEEVAAEPDETETPRA</sequence>
<comment type="caution">
    <text evidence="1">The sequence shown here is derived from an EMBL/GenBank/DDBJ whole genome shotgun (WGS) entry which is preliminary data.</text>
</comment>
<dbReference type="EMBL" id="JAMQGO010000001">
    <property type="protein sequence ID" value="MCM2560725.1"/>
    <property type="molecule type" value="Genomic_DNA"/>
</dbReference>
<keyword evidence="2" id="KW-1185">Reference proteome</keyword>
<reference evidence="1" key="1">
    <citation type="submission" date="2022-06" db="EMBL/GenBank/DDBJ databases">
        <title>Lutimaribacter sp. EGI FJ00013, a novel bacterium isolated from a salt lake sediment enrichment.</title>
        <authorList>
            <person name="Gao L."/>
            <person name="Fang B.-Z."/>
            <person name="Li W.-J."/>
        </authorList>
    </citation>
    <scope>NUCLEOTIDE SEQUENCE</scope>
    <source>
        <strain evidence="1">EGI FJ00013</strain>
    </source>
</reference>
<proteinExistence type="predicted"/>
<gene>
    <name evidence="1" type="ORF">M8744_01080</name>
</gene>
<name>A0ACC5ZRD3_9RHOB</name>
<evidence type="ECO:0000313" key="2">
    <source>
        <dbReference type="Proteomes" id="UP001203036"/>
    </source>
</evidence>